<dbReference type="GO" id="GO:0016209">
    <property type="term" value="F:antioxidant activity"/>
    <property type="evidence" value="ECO:0007669"/>
    <property type="project" value="InterPro"/>
</dbReference>
<dbReference type="GO" id="GO:0016491">
    <property type="term" value="F:oxidoreductase activity"/>
    <property type="evidence" value="ECO:0007669"/>
    <property type="project" value="InterPro"/>
</dbReference>
<dbReference type="CDD" id="cd02966">
    <property type="entry name" value="TlpA_like_family"/>
    <property type="match status" value="1"/>
</dbReference>
<dbReference type="Gene3D" id="3.40.30.10">
    <property type="entry name" value="Glutaredoxin"/>
    <property type="match status" value="1"/>
</dbReference>
<gene>
    <name evidence="3" type="ORF">ENJ51_05230</name>
</gene>
<dbReference type="InterPro" id="IPR000866">
    <property type="entry name" value="AhpC/TSA"/>
</dbReference>
<dbReference type="InterPro" id="IPR050553">
    <property type="entry name" value="Thioredoxin_ResA/DsbE_sf"/>
</dbReference>
<feature type="transmembrane region" description="Helical" evidence="1">
    <location>
        <begin position="25"/>
        <end position="43"/>
    </location>
</feature>
<keyword evidence="1" id="KW-1133">Transmembrane helix</keyword>
<accession>A0A7V2WUL0</accession>
<evidence type="ECO:0000256" key="1">
    <source>
        <dbReference type="SAM" id="Phobius"/>
    </source>
</evidence>
<feature type="domain" description="Thioredoxin" evidence="2">
    <location>
        <begin position="33"/>
        <end position="177"/>
    </location>
</feature>
<dbReference type="PANTHER" id="PTHR42852">
    <property type="entry name" value="THIOL:DISULFIDE INTERCHANGE PROTEIN DSBE"/>
    <property type="match status" value="1"/>
</dbReference>
<dbReference type="PANTHER" id="PTHR42852:SF18">
    <property type="entry name" value="CHROMOSOME UNDETERMINED SCAFFOLD_47, WHOLE GENOME SHOTGUN SEQUENCE"/>
    <property type="match status" value="1"/>
</dbReference>
<evidence type="ECO:0000259" key="2">
    <source>
        <dbReference type="PROSITE" id="PS51352"/>
    </source>
</evidence>
<keyword evidence="1" id="KW-0472">Membrane</keyword>
<dbReference type="Pfam" id="PF00578">
    <property type="entry name" value="AhpC-TSA"/>
    <property type="match status" value="1"/>
</dbReference>
<sequence length="177" mass="19674">MECKAPINLNYITEQPMKGFHFGKISLSIVISTVIFIGSPLVAKNEAKGKLATISNQVGKGQWTIVEAWHHKCKICMSSMPAMVKSIGTYPNTKVIGVSLDGNVRIAQNVIKQYRINFPTLMSNVKEFDAYVKKVAKRKLTGVPTFLIFSPQGQLVAYQSGKITPLQLRNFISKQSR</sequence>
<dbReference type="AlphaFoldDB" id="A0A7V2WUL0"/>
<dbReference type="EMBL" id="DRMS01000198">
    <property type="protein sequence ID" value="HFC92198.1"/>
    <property type="molecule type" value="Genomic_DNA"/>
</dbReference>
<dbReference type="PROSITE" id="PS51352">
    <property type="entry name" value="THIOREDOXIN_2"/>
    <property type="match status" value="1"/>
</dbReference>
<dbReference type="SUPFAM" id="SSF52833">
    <property type="entry name" value="Thioredoxin-like"/>
    <property type="match status" value="1"/>
</dbReference>
<name>A0A7V2WUL0_LEUMU</name>
<protein>
    <submittedName>
        <fullName evidence="3">TlpA family protein disulfide reductase</fullName>
    </submittedName>
</protein>
<dbReference type="Proteomes" id="UP000885750">
    <property type="component" value="Unassembled WGS sequence"/>
</dbReference>
<comment type="caution">
    <text evidence="3">The sequence shown here is derived from an EMBL/GenBank/DDBJ whole genome shotgun (WGS) entry which is preliminary data.</text>
</comment>
<keyword evidence="1" id="KW-0812">Transmembrane</keyword>
<evidence type="ECO:0000313" key="3">
    <source>
        <dbReference type="EMBL" id="HFC92198.1"/>
    </source>
</evidence>
<proteinExistence type="predicted"/>
<dbReference type="InterPro" id="IPR013766">
    <property type="entry name" value="Thioredoxin_domain"/>
</dbReference>
<organism evidence="3">
    <name type="scientific">Leucothrix mucor</name>
    <dbReference type="NCBI Taxonomy" id="45248"/>
    <lineage>
        <taxon>Bacteria</taxon>
        <taxon>Pseudomonadati</taxon>
        <taxon>Pseudomonadota</taxon>
        <taxon>Gammaproteobacteria</taxon>
        <taxon>Thiotrichales</taxon>
        <taxon>Thiotrichaceae</taxon>
        <taxon>Leucothrix</taxon>
    </lineage>
</organism>
<dbReference type="InterPro" id="IPR036249">
    <property type="entry name" value="Thioredoxin-like_sf"/>
</dbReference>
<reference evidence="3" key="1">
    <citation type="journal article" date="2020" name="mSystems">
        <title>Genome- and Community-Level Interaction Insights into Carbon Utilization and Element Cycling Functions of Hydrothermarchaeota in Hydrothermal Sediment.</title>
        <authorList>
            <person name="Zhou Z."/>
            <person name="Liu Y."/>
            <person name="Xu W."/>
            <person name="Pan J."/>
            <person name="Luo Z.H."/>
            <person name="Li M."/>
        </authorList>
    </citation>
    <scope>NUCLEOTIDE SEQUENCE [LARGE SCALE GENOMIC DNA]</scope>
    <source>
        <strain evidence="3">HyVt-493</strain>
    </source>
</reference>